<evidence type="ECO:0000313" key="5">
    <source>
        <dbReference type="Proteomes" id="UP001054252"/>
    </source>
</evidence>
<evidence type="ECO:0000256" key="1">
    <source>
        <dbReference type="PROSITE-ProRule" id="PRU00047"/>
    </source>
</evidence>
<feature type="compositionally biased region" description="Polar residues" evidence="2">
    <location>
        <begin position="437"/>
        <end position="456"/>
    </location>
</feature>
<dbReference type="GO" id="GO:0003676">
    <property type="term" value="F:nucleic acid binding"/>
    <property type="evidence" value="ECO:0007669"/>
    <property type="project" value="InterPro"/>
</dbReference>
<dbReference type="Pfam" id="PF13456">
    <property type="entry name" value="RVT_3"/>
    <property type="match status" value="1"/>
</dbReference>
<feature type="region of interest" description="Disordered" evidence="2">
    <location>
        <begin position="1"/>
        <end position="20"/>
    </location>
</feature>
<dbReference type="Pfam" id="PF13966">
    <property type="entry name" value="zf-RVT"/>
    <property type="match status" value="1"/>
</dbReference>
<dbReference type="InterPro" id="IPR036397">
    <property type="entry name" value="RNaseH_sf"/>
</dbReference>
<dbReference type="InterPro" id="IPR005135">
    <property type="entry name" value="Endo/exonuclease/phosphatase"/>
</dbReference>
<dbReference type="PANTHER" id="PTHR33116">
    <property type="entry name" value="REVERSE TRANSCRIPTASE ZINC-BINDING DOMAIN-CONTAINING PROTEIN-RELATED-RELATED"/>
    <property type="match status" value="1"/>
</dbReference>
<evidence type="ECO:0000259" key="3">
    <source>
        <dbReference type="PROSITE" id="PS50158"/>
    </source>
</evidence>
<dbReference type="SUPFAM" id="SSF56219">
    <property type="entry name" value="DNase I-like"/>
    <property type="match status" value="1"/>
</dbReference>
<dbReference type="SUPFAM" id="SSF53098">
    <property type="entry name" value="Ribonuclease H-like"/>
    <property type="match status" value="1"/>
</dbReference>
<dbReference type="PANTHER" id="PTHR33116:SF78">
    <property type="entry name" value="OS12G0587133 PROTEIN"/>
    <property type="match status" value="1"/>
</dbReference>
<dbReference type="EMBL" id="BPVZ01000009">
    <property type="protein sequence ID" value="GKU95910.1"/>
    <property type="molecule type" value="Genomic_DNA"/>
</dbReference>
<feature type="region of interest" description="Disordered" evidence="2">
    <location>
        <begin position="566"/>
        <end position="658"/>
    </location>
</feature>
<evidence type="ECO:0000313" key="4">
    <source>
        <dbReference type="EMBL" id="GKU95910.1"/>
    </source>
</evidence>
<keyword evidence="5" id="KW-1185">Reference proteome</keyword>
<dbReference type="GO" id="GO:0008270">
    <property type="term" value="F:zinc ion binding"/>
    <property type="evidence" value="ECO:0007669"/>
    <property type="project" value="UniProtKB-KW"/>
</dbReference>
<dbReference type="Proteomes" id="UP001054252">
    <property type="component" value="Unassembled WGS sequence"/>
</dbReference>
<dbReference type="Gene3D" id="3.60.10.10">
    <property type="entry name" value="Endonuclease/exonuclease/phosphatase"/>
    <property type="match status" value="1"/>
</dbReference>
<feature type="region of interest" description="Disordered" evidence="2">
    <location>
        <begin position="331"/>
        <end position="369"/>
    </location>
</feature>
<keyword evidence="1" id="KW-0862">Zinc</keyword>
<feature type="domain" description="CCHC-type" evidence="3">
    <location>
        <begin position="301"/>
        <end position="314"/>
    </location>
</feature>
<dbReference type="InterPro" id="IPR002156">
    <property type="entry name" value="RNaseH_domain"/>
</dbReference>
<evidence type="ECO:0000256" key="2">
    <source>
        <dbReference type="SAM" id="MobiDB-lite"/>
    </source>
</evidence>
<feature type="compositionally biased region" description="Polar residues" evidence="2">
    <location>
        <begin position="331"/>
        <end position="356"/>
    </location>
</feature>
<feature type="region of interest" description="Disordered" evidence="2">
    <location>
        <begin position="397"/>
        <end position="456"/>
    </location>
</feature>
<reference evidence="4 5" key="1">
    <citation type="journal article" date="2021" name="Commun. Biol.">
        <title>The genome of Shorea leprosula (Dipterocarpaceae) highlights the ecological relevance of drought in aseasonal tropical rainforests.</title>
        <authorList>
            <person name="Ng K.K.S."/>
            <person name="Kobayashi M.J."/>
            <person name="Fawcett J.A."/>
            <person name="Hatakeyama M."/>
            <person name="Paape T."/>
            <person name="Ng C.H."/>
            <person name="Ang C.C."/>
            <person name="Tnah L.H."/>
            <person name="Lee C.T."/>
            <person name="Nishiyama T."/>
            <person name="Sese J."/>
            <person name="O'Brien M.J."/>
            <person name="Copetti D."/>
            <person name="Mohd Noor M.I."/>
            <person name="Ong R.C."/>
            <person name="Putra M."/>
            <person name="Sireger I.Z."/>
            <person name="Indrioko S."/>
            <person name="Kosugi Y."/>
            <person name="Izuno A."/>
            <person name="Isagi Y."/>
            <person name="Lee S.L."/>
            <person name="Shimizu K.K."/>
        </authorList>
    </citation>
    <scope>NUCLEOTIDE SEQUENCE [LARGE SCALE GENOMIC DNA]</scope>
    <source>
        <strain evidence="4">214</strain>
    </source>
</reference>
<comment type="caution">
    <text evidence="4">The sequence shown here is derived from an EMBL/GenBank/DDBJ whole genome shotgun (WGS) entry which is preliminary data.</text>
</comment>
<sequence length="2000" mass="224495">MEVRETTRTSSSSQESDLLDRSVRKIKNDFARPDIGATVTLPSDINMSEQQSSAFKSALLAAPTILSDETSGQKGVASYKDKLLVAENPIALTFSTVPEYMEEDSDTDDDPDDDTPVVLLSKAEKQRIRAPWMNALIIKAFYHKPLGYSFIYPRVKAQWKPNGQWDFIDLGLDFFLVRFHDDADLHKIIFGGPWFVGPYFLTMRRWEPNFIPSEALHSFTTTAVWAQLPNLSADYYDPITLQKIGNQVGTLLRVDAHTAHHTRGQYARICVQVDLSKPVVKKVRIGRHKQKVLYEGVNALCFSCGRLGHRSTQCTHNLSSQVNEANSKQQLEQEANALNSSESTKFGDSSQMQQDPIPTPVSIKGNQERGKNTIDLPAAEEHEQKDFGPWLLVERRRPRRKVSSSVETPEKQAAGIRHSKENRSGNVLTRKPGSGARNPSSANHNGNTATTFNASQKPNGQLATAQENEPLNSNGKQTVSLSKANNKNQIWEPKKITALPLEPSVPYINPQNKPLQGNSIKPDVGHRSSYLTSNQNEIASPLLAQKDIQTMCTALVKPTPCTTPSDIASISHKSQHPPTLSSNHPFFSIKALGSSTDGEPIPGVSHKSKDPGGSSKQWRVSAAGDSNVLSTTTGLPGASTMERTSDNASMAKPASLKKRVESPGFHPLVAESNSGNANGVRSTLRLGLKFQRRKHLNRQNGWPYQTTQAGLSLEPPILQLPALDGLNENGIPVHPNPPTSPNPEGDGVRDHSVTVPFSECPDAWNCRGAANQNFMRHIRDLKNTHAPVMMLILETKVAGERASQLASGLYPKYHIVDAEGYAGGLWLLWDDNQIVVEVIATSSQAIHTTVKVRNHSSPSISNVNWFFTGVYGRPQFDIRTQLWQELLNMSEHFKGPWIIAGDFNDVLFQSEKFGGSPVNQSRIEAYSSCMNGCNMMDLGFTGGCFTWVNMQFNGHIIRERLDRVWSNPEWRISFPQATVFHLPRVHSDHNPILLDLNPARLAIGKRPFRLEKFWIDHPEFQSLVQGVWQPSELSTSQCISNMMSRAKSWSKATFGNLFKRKKKILARLEGIHKYLSLRHSVFHSRLEKDLALEYADILKLEEDLWFMKSRTNWLLEGDRNTRFFHVSTIKHRSHNKILGLKNSVGEWVWDLHSISTICNDYFQQLFSTSMPHSYSDSYQLAQFEWDSSQLQLSSLAHPPTMDEIWRALNSMKPFKAPGPDGVHPFFYQKLWDHTRSKVCIDILQAFSTSTVPLGWNNCLLVLIPKVENPESITQFRPIGLCNTSYKIISKLLVNRIKPLLDTIISPCQASFIPGRKGTDNVIILQELIHSFNKKTGRTGDMIIKIDLEKASGQKINPSKSGIFFSRNVEYNAREELCSILDLPQTENLGKYLGIPLSPKKLKKQDCNFILDKVRAKLDGWKTKFFSMAGRRILASSVLASIPNFYMQSFMLPASTLSQLDKITRDFLWGSDLLKRKIHMVAWDTVTLPKSLGGLGLKSAKEANLVAMAKLNWRLFSERDKLWCQIIASKYGIGTQPSSLPRNGSPMLNNIRKGSELFQKGIKWVPYNGRSISFWNDCWVMDAPLSNLLSGPISSQDRQLTVADAFVNGRFQPNNISYPIQEDLVRIISATPTAITSSSTDSFCWKGSSDGSFSSTSAYNLAKGLHHSPKGDWKWIWKIQTLPKIQQFIWLLSHERLKTLGFLHELGIVESPTCPLCFSAVESCSHLFRNCPSVRVLWEYFFPGDNSFEEDSPLFLWLQRNCSKTTPSPSITVQWGTLFSFVIWIIWLQRNEKIYRPQSYDPNRAKILIKERAMEFISTSPYPTTVNSSLVSNNIKWDKPPEGYFKLNTDGSSLRTSGAAACGGLIRNSLGRWVVGFARNIGITSALGAEFWGVRDGLIMARNWGIQNIIVEMDSLIVFKLLSNYDSVNHPFHTMILECRELMAQIPHVRLRHIFREANQCADHLAAIGHTITAFACFVNCPQGLGLYLDADVRGIGFPRT</sequence>
<accession>A0AAV5I9V7</accession>
<dbReference type="Pfam" id="PF14111">
    <property type="entry name" value="DUF4283"/>
    <property type="match status" value="1"/>
</dbReference>
<dbReference type="InterPro" id="IPR026960">
    <property type="entry name" value="RVT-Znf"/>
</dbReference>
<proteinExistence type="predicted"/>
<dbReference type="Pfam" id="PF03372">
    <property type="entry name" value="Exo_endo_phos"/>
    <property type="match status" value="1"/>
</dbReference>
<dbReference type="InterPro" id="IPR001878">
    <property type="entry name" value="Znf_CCHC"/>
</dbReference>
<dbReference type="GO" id="GO:0004523">
    <property type="term" value="F:RNA-DNA hybrid ribonuclease activity"/>
    <property type="evidence" value="ECO:0007669"/>
    <property type="project" value="InterPro"/>
</dbReference>
<dbReference type="InterPro" id="IPR012337">
    <property type="entry name" value="RNaseH-like_sf"/>
</dbReference>
<feature type="compositionally biased region" description="Polar residues" evidence="2">
    <location>
        <begin position="566"/>
        <end position="585"/>
    </location>
</feature>
<dbReference type="PROSITE" id="PS50158">
    <property type="entry name" value="ZF_CCHC"/>
    <property type="match status" value="1"/>
</dbReference>
<dbReference type="InterPro" id="IPR036691">
    <property type="entry name" value="Endo/exonu/phosph_ase_sf"/>
</dbReference>
<organism evidence="4 5">
    <name type="scientific">Rubroshorea leprosula</name>
    <dbReference type="NCBI Taxonomy" id="152421"/>
    <lineage>
        <taxon>Eukaryota</taxon>
        <taxon>Viridiplantae</taxon>
        <taxon>Streptophyta</taxon>
        <taxon>Embryophyta</taxon>
        <taxon>Tracheophyta</taxon>
        <taxon>Spermatophyta</taxon>
        <taxon>Magnoliopsida</taxon>
        <taxon>eudicotyledons</taxon>
        <taxon>Gunneridae</taxon>
        <taxon>Pentapetalae</taxon>
        <taxon>rosids</taxon>
        <taxon>malvids</taxon>
        <taxon>Malvales</taxon>
        <taxon>Dipterocarpaceae</taxon>
        <taxon>Rubroshorea</taxon>
    </lineage>
</organism>
<name>A0AAV5I9V7_9ROSI</name>
<dbReference type="CDD" id="cd06222">
    <property type="entry name" value="RNase_H_like"/>
    <property type="match status" value="1"/>
</dbReference>
<dbReference type="InterPro" id="IPR044730">
    <property type="entry name" value="RNase_H-like_dom_plant"/>
</dbReference>
<protein>
    <recommendedName>
        <fullName evidence="3">CCHC-type domain-containing protein</fullName>
    </recommendedName>
</protein>
<keyword evidence="1" id="KW-0863">Zinc-finger</keyword>
<keyword evidence="1" id="KW-0479">Metal-binding</keyword>
<dbReference type="InterPro" id="IPR025558">
    <property type="entry name" value="DUF4283"/>
</dbReference>
<gene>
    <name evidence="4" type="ORF">SLEP1_g9208</name>
</gene>
<dbReference type="Gene3D" id="3.30.420.10">
    <property type="entry name" value="Ribonuclease H-like superfamily/Ribonuclease H"/>
    <property type="match status" value="1"/>
</dbReference>